<accession>Q255J1</accession>
<feature type="compositionally biased region" description="Basic and acidic residues" evidence="1">
    <location>
        <begin position="130"/>
        <end position="139"/>
    </location>
</feature>
<dbReference type="AlphaFoldDB" id="Q255J1"/>
<organism evidence="3 4">
    <name type="scientific">Chlamydia felis (strain Fe/C-56)</name>
    <name type="common">Chlamydophila felis</name>
    <dbReference type="NCBI Taxonomy" id="264202"/>
    <lineage>
        <taxon>Bacteria</taxon>
        <taxon>Pseudomonadati</taxon>
        <taxon>Chlamydiota</taxon>
        <taxon>Chlamydiia</taxon>
        <taxon>Chlamydiales</taxon>
        <taxon>Chlamydiaceae</taxon>
        <taxon>Chlamydia/Chlamydophila group</taxon>
        <taxon>Chlamydia</taxon>
    </lineage>
</organism>
<evidence type="ECO:0000256" key="2">
    <source>
        <dbReference type="SAM" id="Phobius"/>
    </source>
</evidence>
<feature type="region of interest" description="Disordered" evidence="1">
    <location>
        <begin position="130"/>
        <end position="234"/>
    </location>
</feature>
<feature type="region of interest" description="Disordered" evidence="1">
    <location>
        <begin position="89"/>
        <end position="110"/>
    </location>
</feature>
<feature type="compositionally biased region" description="Basic and acidic residues" evidence="1">
    <location>
        <begin position="148"/>
        <end position="172"/>
    </location>
</feature>
<dbReference type="KEGG" id="cfe:BAE81047.1"/>
<evidence type="ECO:0000256" key="1">
    <source>
        <dbReference type="SAM" id="MobiDB-lite"/>
    </source>
</evidence>
<feature type="compositionally biased region" description="Basic and acidic residues" evidence="1">
    <location>
        <begin position="218"/>
        <end position="230"/>
    </location>
</feature>
<dbReference type="Proteomes" id="UP000001260">
    <property type="component" value="Chromosome"/>
</dbReference>
<reference evidence="3 4" key="1">
    <citation type="journal article" date="2006" name="DNA Res.">
        <title>Genome sequence of the cat pathogen, Chlamydophila felis.</title>
        <authorList>
            <person name="Azuma Y."/>
            <person name="Hirakawa H."/>
            <person name="Yamashita A."/>
            <person name="Cai Y."/>
            <person name="Rahman M.A."/>
            <person name="Suzuki H."/>
            <person name="Mitaku S."/>
            <person name="Toh H."/>
            <person name="Goto S."/>
            <person name="Murakami T."/>
            <person name="Sugi K."/>
            <person name="Hayashi H."/>
            <person name="Fukushi H."/>
            <person name="Hattori M."/>
            <person name="Kuhara S."/>
            <person name="Shirai M."/>
        </authorList>
    </citation>
    <scope>NUCLEOTIDE SEQUENCE [LARGE SCALE GENOMIC DNA]</scope>
    <source>
        <strain evidence="3 4">Fe/C-56</strain>
    </source>
</reference>
<dbReference type="EMBL" id="AP006861">
    <property type="protein sequence ID" value="BAE81047.1"/>
    <property type="molecule type" value="Genomic_DNA"/>
</dbReference>
<feature type="transmembrane region" description="Helical" evidence="2">
    <location>
        <begin position="383"/>
        <end position="405"/>
    </location>
</feature>
<dbReference type="STRING" id="264202.gene:10544087"/>
<sequence>MSSWLAQSTEILLNQQPYISEGSKQSESTLNIKYSITLSSESSEKVLPKFFTDKQSKHYSTKTVEQTFSNKQLTAASPREKILQFGSSLASQLPKKEQTSSSSPWNLFSQKSSKESMKSLLQDLIMPKSGEKHTEEKTSFEVSPHTQTQKESEEQPKTQPRLEKTGISRDLIENIEQTALSEKRSSASRDADLHRKEEDQLILRSPQAKYSKGLSQDGHPKKQQHQECFSKKASKNKKMRAASVIPIISPPSVGVFTLSYLLTKQGILSDFSAYASYKDCIETTQRELDATHQERIVQIQKSIDKERQAQRWGSLMSIVEWITPWISIGLASVAVVMGGGIFSWVSLLAGLIALTLTLLDTLNGWEAIEKILPGKNKQLKQKILKIVQIALYAIAALLSFASINIENLGLSPFVEGAMRGIGPALESALGLLRGSMLWIRSSLFKIKSHYTSLETKIELLSMERDDNLLRAQELIESIHDSFENLARVLQLCREIDRTFLEALR</sequence>
<dbReference type="HOGENOM" id="CLU_582086_0_0_0"/>
<feature type="compositionally biased region" description="Polar residues" evidence="1">
    <location>
        <begin position="99"/>
        <end position="110"/>
    </location>
</feature>
<keyword evidence="2" id="KW-1133">Transmembrane helix</keyword>
<evidence type="ECO:0000313" key="3">
    <source>
        <dbReference type="EMBL" id="BAE81047.1"/>
    </source>
</evidence>
<keyword evidence="2" id="KW-0812">Transmembrane</keyword>
<proteinExistence type="predicted"/>
<feature type="compositionally biased region" description="Basic and acidic residues" evidence="1">
    <location>
        <begin position="181"/>
        <end position="201"/>
    </location>
</feature>
<feature type="transmembrane region" description="Helical" evidence="2">
    <location>
        <begin position="241"/>
        <end position="262"/>
    </location>
</feature>
<keyword evidence="4" id="KW-1185">Reference proteome</keyword>
<evidence type="ECO:0000313" key="4">
    <source>
        <dbReference type="Proteomes" id="UP000001260"/>
    </source>
</evidence>
<dbReference type="OrthoDB" id="19158at2"/>
<name>Q255J1_CHLFF</name>
<keyword evidence="2" id="KW-0472">Membrane</keyword>
<gene>
    <name evidence="3" type="ordered locus">CF0275</name>
</gene>
<dbReference type="RefSeq" id="WP_011457828.1">
    <property type="nucleotide sequence ID" value="NC_007899.1"/>
</dbReference>
<protein>
    <submittedName>
        <fullName evidence="3">Uncharacterized protein</fullName>
    </submittedName>
</protein>